<proteinExistence type="predicted"/>
<dbReference type="InterPro" id="IPR013785">
    <property type="entry name" value="Aldolase_TIM"/>
</dbReference>
<reference evidence="1" key="1">
    <citation type="journal article" date="2014" name="Front. Microbiol.">
        <title>High frequency of phylogenetically diverse reductive dehalogenase-homologous genes in deep subseafloor sedimentary metagenomes.</title>
        <authorList>
            <person name="Kawai M."/>
            <person name="Futagami T."/>
            <person name="Toyoda A."/>
            <person name="Takaki Y."/>
            <person name="Nishi S."/>
            <person name="Hori S."/>
            <person name="Arai W."/>
            <person name="Tsubouchi T."/>
            <person name="Morono Y."/>
            <person name="Uchiyama I."/>
            <person name="Ito T."/>
            <person name="Fujiyama A."/>
            <person name="Inagaki F."/>
            <person name="Takami H."/>
        </authorList>
    </citation>
    <scope>NUCLEOTIDE SEQUENCE</scope>
    <source>
        <strain evidence="1">Expedition CK06-06</strain>
    </source>
</reference>
<organism evidence="1">
    <name type="scientific">marine sediment metagenome</name>
    <dbReference type="NCBI Taxonomy" id="412755"/>
    <lineage>
        <taxon>unclassified sequences</taxon>
        <taxon>metagenomes</taxon>
        <taxon>ecological metagenomes</taxon>
    </lineage>
</organism>
<evidence type="ECO:0008006" key="2">
    <source>
        <dbReference type="Google" id="ProtNLM"/>
    </source>
</evidence>
<name>X1PC01_9ZZZZ</name>
<dbReference type="InterPro" id="IPR000771">
    <property type="entry name" value="FBA_II"/>
</dbReference>
<sequence>MLVNLNKILPKARKEYYGVGAFNTSNIEITQAIIQAAELLNAP</sequence>
<dbReference type="GO" id="GO:0005975">
    <property type="term" value="P:carbohydrate metabolic process"/>
    <property type="evidence" value="ECO:0007669"/>
    <property type="project" value="InterPro"/>
</dbReference>
<gene>
    <name evidence="1" type="ORF">S06H3_63090</name>
</gene>
<dbReference type="SUPFAM" id="SSF51569">
    <property type="entry name" value="Aldolase"/>
    <property type="match status" value="1"/>
</dbReference>
<dbReference type="AlphaFoldDB" id="X1PC01"/>
<evidence type="ECO:0000313" key="1">
    <source>
        <dbReference type="EMBL" id="GAI53862.1"/>
    </source>
</evidence>
<dbReference type="GO" id="GO:0008270">
    <property type="term" value="F:zinc ion binding"/>
    <property type="evidence" value="ECO:0007669"/>
    <property type="project" value="InterPro"/>
</dbReference>
<dbReference type="Pfam" id="PF01116">
    <property type="entry name" value="F_bP_aldolase"/>
    <property type="match status" value="1"/>
</dbReference>
<dbReference type="GO" id="GO:0016832">
    <property type="term" value="F:aldehyde-lyase activity"/>
    <property type="evidence" value="ECO:0007669"/>
    <property type="project" value="InterPro"/>
</dbReference>
<dbReference type="Gene3D" id="3.20.20.70">
    <property type="entry name" value="Aldolase class I"/>
    <property type="match status" value="1"/>
</dbReference>
<protein>
    <recommendedName>
        <fullName evidence="2">Fructose-bisphosphate aldolase</fullName>
    </recommendedName>
</protein>
<comment type="caution">
    <text evidence="1">The sequence shown here is derived from an EMBL/GenBank/DDBJ whole genome shotgun (WGS) entry which is preliminary data.</text>
</comment>
<dbReference type="EMBL" id="BARV01041769">
    <property type="protein sequence ID" value="GAI53862.1"/>
    <property type="molecule type" value="Genomic_DNA"/>
</dbReference>
<accession>X1PC01</accession>
<feature type="non-terminal residue" evidence="1">
    <location>
        <position position="43"/>
    </location>
</feature>